<accession>A0A0V1PZR6</accession>
<dbReference type="SUPFAM" id="SSF56801">
    <property type="entry name" value="Acetyl-CoA synthetase-like"/>
    <property type="match status" value="1"/>
</dbReference>
<dbReference type="GO" id="GO:0016020">
    <property type="term" value="C:membrane"/>
    <property type="evidence" value="ECO:0007669"/>
    <property type="project" value="TreeGrafter"/>
</dbReference>
<sequence>MLQGYGITETFGGIAYSFPFEAEPGTCGSITVTTEMKLRELPDMGYRLDDPEGPRGELLLRGPQIFKKYYKNEEETVNSIDRNGWYATGDIARLSKDHGRIFIDRVKNFFKLSQGEYVTPEKIENKYLSSSSVLNQLYVHGDPSRNFLVGVVGIDRVGAVQFLVEKCDVRRGLLSSPELILKELNRKENRTILLNFMNANCREQLQGFERLHNIYIEFEPLRLDRNVVTATQKLKRPVAFKFFSKNIEAMYSEGSLVKPIKL</sequence>
<dbReference type="GO" id="GO:0005524">
    <property type="term" value="F:ATP binding"/>
    <property type="evidence" value="ECO:0007669"/>
    <property type="project" value="UniProtKB-KW"/>
</dbReference>
<keyword evidence="2" id="KW-0067">ATP-binding</keyword>
<dbReference type="Proteomes" id="UP000054251">
    <property type="component" value="Unassembled WGS sequence"/>
</dbReference>
<gene>
    <name evidence="4" type="ORF">AC631_02619</name>
</gene>
<dbReference type="GO" id="GO:0004467">
    <property type="term" value="F:long-chain fatty acid-CoA ligase activity"/>
    <property type="evidence" value="ECO:0007669"/>
    <property type="project" value="TreeGrafter"/>
</dbReference>
<dbReference type="RefSeq" id="XP_015467712.1">
    <property type="nucleotide sequence ID" value="XM_015611449.1"/>
</dbReference>
<evidence type="ECO:0000313" key="5">
    <source>
        <dbReference type="Proteomes" id="UP000054251"/>
    </source>
</evidence>
<dbReference type="Pfam" id="PF00501">
    <property type="entry name" value="AMP-binding"/>
    <property type="match status" value="1"/>
</dbReference>
<dbReference type="AlphaFoldDB" id="A0A0V1PZR6"/>
<dbReference type="OrthoDB" id="1700726at2759"/>
<keyword evidence="1" id="KW-0547">Nucleotide-binding</keyword>
<reference evidence="4 5" key="1">
    <citation type="submission" date="2015-11" db="EMBL/GenBank/DDBJ databases">
        <title>The genome of Debaryomyces fabryi.</title>
        <authorList>
            <person name="Tafer H."/>
            <person name="Lopandic K."/>
        </authorList>
    </citation>
    <scope>NUCLEOTIDE SEQUENCE [LARGE SCALE GENOMIC DNA]</scope>
    <source>
        <strain evidence="4 5">CBS 789</strain>
    </source>
</reference>
<feature type="domain" description="AMP-dependent synthetase/ligase" evidence="3">
    <location>
        <begin position="2"/>
        <end position="70"/>
    </location>
</feature>
<dbReference type="PANTHER" id="PTHR43272:SF33">
    <property type="entry name" value="AMP-BINDING DOMAIN-CONTAINING PROTEIN-RELATED"/>
    <property type="match status" value="1"/>
</dbReference>
<evidence type="ECO:0000259" key="3">
    <source>
        <dbReference type="Pfam" id="PF00501"/>
    </source>
</evidence>
<dbReference type="InterPro" id="IPR042099">
    <property type="entry name" value="ANL_N_sf"/>
</dbReference>
<comment type="caution">
    <text evidence="4">The sequence shown here is derived from an EMBL/GenBank/DDBJ whole genome shotgun (WGS) entry which is preliminary data.</text>
</comment>
<evidence type="ECO:0000256" key="1">
    <source>
        <dbReference type="ARBA" id="ARBA00022741"/>
    </source>
</evidence>
<dbReference type="GeneID" id="26839628"/>
<dbReference type="EMBL" id="LMYN01000048">
    <property type="protein sequence ID" value="KSA01610.1"/>
    <property type="molecule type" value="Genomic_DNA"/>
</dbReference>
<organism evidence="4 5">
    <name type="scientific">Debaryomyces fabryi</name>
    <dbReference type="NCBI Taxonomy" id="58627"/>
    <lineage>
        <taxon>Eukaryota</taxon>
        <taxon>Fungi</taxon>
        <taxon>Dikarya</taxon>
        <taxon>Ascomycota</taxon>
        <taxon>Saccharomycotina</taxon>
        <taxon>Pichiomycetes</taxon>
        <taxon>Debaryomycetaceae</taxon>
        <taxon>Debaryomyces</taxon>
    </lineage>
</organism>
<name>A0A0V1PZR6_9ASCO</name>
<evidence type="ECO:0000313" key="4">
    <source>
        <dbReference type="EMBL" id="KSA01610.1"/>
    </source>
</evidence>
<evidence type="ECO:0000256" key="2">
    <source>
        <dbReference type="ARBA" id="ARBA00022840"/>
    </source>
</evidence>
<dbReference type="InterPro" id="IPR000873">
    <property type="entry name" value="AMP-dep_synth/lig_dom"/>
</dbReference>
<dbReference type="Gene3D" id="3.40.50.12780">
    <property type="entry name" value="N-terminal domain of ligase-like"/>
    <property type="match status" value="1"/>
</dbReference>
<dbReference type="GO" id="GO:0005783">
    <property type="term" value="C:endoplasmic reticulum"/>
    <property type="evidence" value="ECO:0007669"/>
    <property type="project" value="TreeGrafter"/>
</dbReference>
<dbReference type="PANTHER" id="PTHR43272">
    <property type="entry name" value="LONG-CHAIN-FATTY-ACID--COA LIGASE"/>
    <property type="match status" value="1"/>
</dbReference>
<protein>
    <recommendedName>
        <fullName evidence="3">AMP-dependent synthetase/ligase domain-containing protein</fullName>
    </recommendedName>
</protein>
<proteinExistence type="predicted"/>
<keyword evidence="5" id="KW-1185">Reference proteome</keyword>